<reference evidence="2" key="1">
    <citation type="submission" date="2018-11" db="EMBL/GenBank/DDBJ databases">
        <authorList>
            <consortium name="Pathogen Informatics"/>
        </authorList>
    </citation>
    <scope>NUCLEOTIDE SEQUENCE</scope>
</reference>
<keyword evidence="3" id="KW-1185">Reference proteome</keyword>
<name>A0A448X9U7_9PLAT</name>
<evidence type="ECO:0000256" key="1">
    <source>
        <dbReference type="SAM" id="MobiDB-lite"/>
    </source>
</evidence>
<sequence>APSLSRSPSPVHSPSPSSPLLSASVSPLSNEASTTRNDDSTKHWIPLAFARLQTFLFHLQRDNVHLAARSAQLSTSLAWIVSEIDRLLSLSHTERQDNFSHRLLSSSHHLAIRLADLTGRPESEVSETEAENASLKHRTHSHGSITEIKSKTKTLKVSWIFCII</sequence>
<evidence type="ECO:0000313" key="3">
    <source>
        <dbReference type="Proteomes" id="UP000784294"/>
    </source>
</evidence>
<organism evidence="2 3">
    <name type="scientific">Protopolystoma xenopodis</name>
    <dbReference type="NCBI Taxonomy" id="117903"/>
    <lineage>
        <taxon>Eukaryota</taxon>
        <taxon>Metazoa</taxon>
        <taxon>Spiralia</taxon>
        <taxon>Lophotrochozoa</taxon>
        <taxon>Platyhelminthes</taxon>
        <taxon>Monogenea</taxon>
        <taxon>Polyopisthocotylea</taxon>
        <taxon>Polystomatidea</taxon>
        <taxon>Polystomatidae</taxon>
        <taxon>Protopolystoma</taxon>
    </lineage>
</organism>
<dbReference type="AlphaFoldDB" id="A0A448X9U7"/>
<feature type="compositionally biased region" description="Low complexity" evidence="1">
    <location>
        <begin position="1"/>
        <end position="10"/>
    </location>
</feature>
<feature type="region of interest" description="Disordered" evidence="1">
    <location>
        <begin position="1"/>
        <end position="38"/>
    </location>
</feature>
<comment type="caution">
    <text evidence="2">The sequence shown here is derived from an EMBL/GenBank/DDBJ whole genome shotgun (WGS) entry which is preliminary data.</text>
</comment>
<feature type="non-terminal residue" evidence="2">
    <location>
        <position position="1"/>
    </location>
</feature>
<proteinExistence type="predicted"/>
<protein>
    <submittedName>
        <fullName evidence="2">Uncharacterized protein</fullName>
    </submittedName>
</protein>
<accession>A0A448X9U7</accession>
<gene>
    <name evidence="2" type="ORF">PXEA_LOCUS25243</name>
</gene>
<dbReference type="EMBL" id="CAAALY010126710">
    <property type="protein sequence ID" value="VEL31803.1"/>
    <property type="molecule type" value="Genomic_DNA"/>
</dbReference>
<feature type="compositionally biased region" description="Low complexity" evidence="1">
    <location>
        <begin position="18"/>
        <end position="29"/>
    </location>
</feature>
<dbReference type="Proteomes" id="UP000784294">
    <property type="component" value="Unassembled WGS sequence"/>
</dbReference>
<evidence type="ECO:0000313" key="2">
    <source>
        <dbReference type="EMBL" id="VEL31803.1"/>
    </source>
</evidence>